<evidence type="ECO:0000313" key="1">
    <source>
        <dbReference type="EMBL" id="CAB4866561.1"/>
    </source>
</evidence>
<organism evidence="1">
    <name type="scientific">freshwater metagenome</name>
    <dbReference type="NCBI Taxonomy" id="449393"/>
    <lineage>
        <taxon>unclassified sequences</taxon>
        <taxon>metagenomes</taxon>
        <taxon>ecological metagenomes</taxon>
    </lineage>
</organism>
<proteinExistence type="predicted"/>
<dbReference type="EMBL" id="CAFBLP010000009">
    <property type="protein sequence ID" value="CAB4866561.1"/>
    <property type="molecule type" value="Genomic_DNA"/>
</dbReference>
<sequence>MLIDTTSGERVPLWAELDTKAATDADRALVIHPAVALQEGHHFVVALRNMRDASDATIQAGAVFRAYRDRLANEALEGRRPAMEKTFGELDAAAIPRADLFLAWDFTVASQRNISERMLSIRDQALATLGDKAPAFRVTAVNTGTDDNIAMQIIGTYTVPNFLTNDGSAGNRFNYGPNPRPDSLPAQNGTVEVGFMCNVSAATTAATTPAHLVEYGHGLLGSNDEINAGNVRAFANEDNVVFCATKWAGMSDDDITNAANTLGSIGGFPTVADRLQQGVLNQIFLGRLMTRSDGLATVPELQRADGSLMIDTAHLDYDGNSQGGIMGIMLAAVSPDIERAVLGVTGINYSLLLPRSVDFAKYEAFFTPAYPNDLDRMVLTSVLQMLWDRGEGGGYVQHLIASPYAGTPAKTVLFDVAFGDWQVSELSAMVAARTLGLPINRPVAATGRSREVTPGWGLDAITYPSTGSGIIIWDSGSDPIPIDGVPPSTGRDSHEDPRADATVRRQKAAFLFDDTLIDVCSAGPCTAAARD</sequence>
<protein>
    <submittedName>
        <fullName evidence="1">Unannotated protein</fullName>
    </submittedName>
</protein>
<dbReference type="AlphaFoldDB" id="A0A6J7D8L0"/>
<accession>A0A6J7D8L0</accession>
<reference evidence="1" key="1">
    <citation type="submission" date="2020-05" db="EMBL/GenBank/DDBJ databases">
        <authorList>
            <person name="Chiriac C."/>
            <person name="Salcher M."/>
            <person name="Ghai R."/>
            <person name="Kavagutti S V."/>
        </authorList>
    </citation>
    <scope>NUCLEOTIDE SEQUENCE</scope>
</reference>
<name>A0A6J7D8L0_9ZZZZ</name>
<dbReference type="Gene3D" id="3.40.50.1820">
    <property type="entry name" value="alpha/beta hydrolase"/>
    <property type="match status" value="1"/>
</dbReference>
<dbReference type="SUPFAM" id="SSF53474">
    <property type="entry name" value="alpha/beta-Hydrolases"/>
    <property type="match status" value="1"/>
</dbReference>
<gene>
    <name evidence="1" type="ORF">UFOPK3376_00575</name>
</gene>
<dbReference type="InterPro" id="IPR029058">
    <property type="entry name" value="AB_hydrolase_fold"/>
</dbReference>